<evidence type="ECO:0000313" key="1">
    <source>
        <dbReference type="EMBL" id="KKR31888.1"/>
    </source>
</evidence>
<accession>A0A0G0PVD3</accession>
<dbReference type="AlphaFoldDB" id="A0A0G0PVD3"/>
<proteinExistence type="predicted"/>
<comment type="caution">
    <text evidence="1">The sequence shown here is derived from an EMBL/GenBank/DDBJ whole genome shotgun (WGS) entry which is preliminary data.</text>
</comment>
<organism evidence="1 2">
    <name type="scientific">Candidatus Gottesmanbacteria bacterium GW2011_GWC2_39_8</name>
    <dbReference type="NCBI Taxonomy" id="1618450"/>
    <lineage>
        <taxon>Bacteria</taxon>
        <taxon>Candidatus Gottesmaniibacteriota</taxon>
    </lineage>
</organism>
<reference evidence="1 2" key="1">
    <citation type="journal article" date="2015" name="Nature">
        <title>rRNA introns, odd ribosomes, and small enigmatic genomes across a large radiation of phyla.</title>
        <authorList>
            <person name="Brown C.T."/>
            <person name="Hug L.A."/>
            <person name="Thomas B.C."/>
            <person name="Sharon I."/>
            <person name="Castelle C.J."/>
            <person name="Singh A."/>
            <person name="Wilkins M.J."/>
            <person name="Williams K.H."/>
            <person name="Banfield J.F."/>
        </authorList>
    </citation>
    <scope>NUCLEOTIDE SEQUENCE [LARGE SCALE GENOMIC DNA]</scope>
</reference>
<protein>
    <submittedName>
        <fullName evidence="1">Uncharacterized protein</fullName>
    </submittedName>
</protein>
<gene>
    <name evidence="1" type="ORF">UT63_C0058G0014</name>
</gene>
<dbReference type="EMBL" id="LBXN01000058">
    <property type="protein sequence ID" value="KKR31888.1"/>
    <property type="molecule type" value="Genomic_DNA"/>
</dbReference>
<dbReference type="Proteomes" id="UP000034539">
    <property type="component" value="Unassembled WGS sequence"/>
</dbReference>
<name>A0A0G0PVD3_9BACT</name>
<evidence type="ECO:0000313" key="2">
    <source>
        <dbReference type="Proteomes" id="UP000034539"/>
    </source>
</evidence>
<sequence length="133" mass="15625">MTEKGLKVLLPAINDLERNGFKKDWIVTPNVHFCHLRRYDIEPGTYHRNTALALRKYNISEDIIDVRILPTDREYRRGEGHSRRRQGLDFRPSHKVVYASLHISVNSIQQLKEHIRGNQRIRAIGEGCLKSRR</sequence>